<dbReference type="RefSeq" id="WP_131907219.1">
    <property type="nucleotide sequence ID" value="NZ_BAAAFU010000007.1"/>
</dbReference>
<dbReference type="PANTHER" id="PTHR36529">
    <property type="entry name" value="SLL1095 PROTEIN"/>
    <property type="match status" value="1"/>
</dbReference>
<reference evidence="1 2" key="1">
    <citation type="submission" date="2019-03" db="EMBL/GenBank/DDBJ databases">
        <title>Genomic Encyclopedia of Type Strains, Phase IV (KMG-IV): sequencing the most valuable type-strain genomes for metagenomic binning, comparative biology and taxonomic classification.</title>
        <authorList>
            <person name="Goeker M."/>
        </authorList>
    </citation>
    <scope>NUCLEOTIDE SEQUENCE [LARGE SCALE GENOMIC DNA]</scope>
    <source>
        <strain evidence="1 2">DSM 24830</strain>
    </source>
</reference>
<comment type="caution">
    <text evidence="1">The sequence shown here is derived from an EMBL/GenBank/DDBJ whole genome shotgun (WGS) entry which is preliminary data.</text>
</comment>
<sequence>MKIAIAIFVKTPNVSPLKTRLAASLGKEKALHFYNLSLNSIVSTLKQTETNPYWAVAEKESLDNPLWSDFNRLHTGEGDLGDRQSHVYHELLKTHDAVMLIGADAPQLSIEKIEQVIDALKSHDYAIGPATDGGYYLLAGKRSIPDQVWATTPWSDVKTKEILVAQLDSKPYELDALTDVDTESDLKIMLSEMPQSLNENQVKLKEWIGEL</sequence>
<dbReference type="EMBL" id="SMFQ01000005">
    <property type="protein sequence ID" value="TCJ82711.1"/>
    <property type="molecule type" value="Genomic_DNA"/>
</dbReference>
<dbReference type="OrthoDB" id="9798250at2"/>
<dbReference type="InterPro" id="IPR029044">
    <property type="entry name" value="Nucleotide-diphossugar_trans"/>
</dbReference>
<evidence type="ECO:0008006" key="3">
    <source>
        <dbReference type="Google" id="ProtNLM"/>
    </source>
</evidence>
<proteinExistence type="predicted"/>
<gene>
    <name evidence="1" type="ORF">EV695_3443</name>
</gene>
<keyword evidence="2" id="KW-1185">Reference proteome</keyword>
<dbReference type="Proteomes" id="UP000294887">
    <property type="component" value="Unassembled WGS sequence"/>
</dbReference>
<dbReference type="PANTHER" id="PTHR36529:SF1">
    <property type="entry name" value="GLYCOSYLTRANSFERASE"/>
    <property type="match status" value="1"/>
</dbReference>
<organism evidence="1 2">
    <name type="scientific">Cocleimonas flava</name>
    <dbReference type="NCBI Taxonomy" id="634765"/>
    <lineage>
        <taxon>Bacteria</taxon>
        <taxon>Pseudomonadati</taxon>
        <taxon>Pseudomonadota</taxon>
        <taxon>Gammaproteobacteria</taxon>
        <taxon>Thiotrichales</taxon>
        <taxon>Thiotrichaceae</taxon>
        <taxon>Cocleimonas</taxon>
    </lineage>
</organism>
<dbReference type="AlphaFoldDB" id="A0A4R1EXK8"/>
<evidence type="ECO:0000313" key="1">
    <source>
        <dbReference type="EMBL" id="TCJ82711.1"/>
    </source>
</evidence>
<dbReference type="InterPro" id="IPR018641">
    <property type="entry name" value="Trfase_1_rSAM/seldom-assoc"/>
</dbReference>
<dbReference type="SUPFAM" id="SSF53448">
    <property type="entry name" value="Nucleotide-diphospho-sugar transferases"/>
    <property type="match status" value="1"/>
</dbReference>
<dbReference type="Gene3D" id="3.90.550.10">
    <property type="entry name" value="Spore Coat Polysaccharide Biosynthesis Protein SpsA, Chain A"/>
    <property type="match status" value="1"/>
</dbReference>
<dbReference type="Pfam" id="PF09837">
    <property type="entry name" value="DUF2064"/>
    <property type="match status" value="1"/>
</dbReference>
<protein>
    <recommendedName>
        <fullName evidence="3">Glycosyltransferase</fullName>
    </recommendedName>
</protein>
<evidence type="ECO:0000313" key="2">
    <source>
        <dbReference type="Proteomes" id="UP000294887"/>
    </source>
</evidence>
<name>A0A4R1EXK8_9GAMM</name>
<dbReference type="NCBIfam" id="TIGR04282">
    <property type="entry name" value="glyco_like_cofC"/>
    <property type="match status" value="1"/>
</dbReference>
<accession>A0A4R1EXK8</accession>